<evidence type="ECO:0000313" key="2">
    <source>
        <dbReference type="Proteomes" id="UP000182412"/>
    </source>
</evidence>
<name>A0A1H0UIC1_SELRU</name>
<sequence>MSAKQNKLQFVGTCLNAIGYRFVGQRRGYFFATSLNDPPA</sequence>
<proteinExistence type="predicted"/>
<gene>
    <name evidence="1" type="ORF">SAMN05216366_13335</name>
</gene>
<evidence type="ECO:0000313" key="1">
    <source>
        <dbReference type="EMBL" id="SDP65967.1"/>
    </source>
</evidence>
<reference evidence="1 2" key="1">
    <citation type="submission" date="2016-10" db="EMBL/GenBank/DDBJ databases">
        <authorList>
            <person name="de Groot N.N."/>
        </authorList>
    </citation>
    <scope>NUCLEOTIDE SEQUENCE [LARGE SCALE GENOMIC DNA]</scope>
    <source>
        <strain evidence="1 2">S137</strain>
    </source>
</reference>
<accession>A0A1H0UIC1</accession>
<dbReference type="EMBL" id="FNJQ01000033">
    <property type="protein sequence ID" value="SDP65967.1"/>
    <property type="molecule type" value="Genomic_DNA"/>
</dbReference>
<organism evidence="1 2">
    <name type="scientific">Selenomonas ruminantium</name>
    <dbReference type="NCBI Taxonomy" id="971"/>
    <lineage>
        <taxon>Bacteria</taxon>
        <taxon>Bacillati</taxon>
        <taxon>Bacillota</taxon>
        <taxon>Negativicutes</taxon>
        <taxon>Selenomonadales</taxon>
        <taxon>Selenomonadaceae</taxon>
        <taxon>Selenomonas</taxon>
    </lineage>
</organism>
<dbReference type="AlphaFoldDB" id="A0A1H0UIC1"/>
<dbReference type="Proteomes" id="UP000182412">
    <property type="component" value="Unassembled WGS sequence"/>
</dbReference>
<feature type="non-terminal residue" evidence="1">
    <location>
        <position position="40"/>
    </location>
</feature>
<protein>
    <submittedName>
        <fullName evidence="1">Uncharacterized protein</fullName>
    </submittedName>
</protein>